<evidence type="ECO:0000256" key="1">
    <source>
        <dbReference type="SAM" id="Phobius"/>
    </source>
</evidence>
<keyword evidence="1" id="KW-0812">Transmembrane</keyword>
<protein>
    <submittedName>
        <fullName evidence="2">Uncharacterized protein</fullName>
    </submittedName>
</protein>
<proteinExistence type="predicted"/>
<dbReference type="AlphaFoldDB" id="A0A0E9QII4"/>
<dbReference type="EMBL" id="GBXM01091978">
    <property type="protein sequence ID" value="JAH16599.1"/>
    <property type="molecule type" value="Transcribed_RNA"/>
</dbReference>
<feature type="transmembrane region" description="Helical" evidence="1">
    <location>
        <begin position="21"/>
        <end position="43"/>
    </location>
</feature>
<keyword evidence="1" id="KW-0472">Membrane</keyword>
<sequence length="46" mass="5457">MNQFDRMCEVMSSDYICRHALWGPYLLTIIRWVSPLVSLSLSFTLY</sequence>
<accession>A0A0E9QII4</accession>
<reference evidence="2" key="2">
    <citation type="journal article" date="2015" name="Fish Shellfish Immunol.">
        <title>Early steps in the European eel (Anguilla anguilla)-Vibrio vulnificus interaction in the gills: Role of the RtxA13 toxin.</title>
        <authorList>
            <person name="Callol A."/>
            <person name="Pajuelo D."/>
            <person name="Ebbesson L."/>
            <person name="Teles M."/>
            <person name="MacKenzie S."/>
            <person name="Amaro C."/>
        </authorList>
    </citation>
    <scope>NUCLEOTIDE SEQUENCE</scope>
</reference>
<organism evidence="2">
    <name type="scientific">Anguilla anguilla</name>
    <name type="common">European freshwater eel</name>
    <name type="synonym">Muraena anguilla</name>
    <dbReference type="NCBI Taxonomy" id="7936"/>
    <lineage>
        <taxon>Eukaryota</taxon>
        <taxon>Metazoa</taxon>
        <taxon>Chordata</taxon>
        <taxon>Craniata</taxon>
        <taxon>Vertebrata</taxon>
        <taxon>Euteleostomi</taxon>
        <taxon>Actinopterygii</taxon>
        <taxon>Neopterygii</taxon>
        <taxon>Teleostei</taxon>
        <taxon>Anguilliformes</taxon>
        <taxon>Anguillidae</taxon>
        <taxon>Anguilla</taxon>
    </lineage>
</organism>
<evidence type="ECO:0000313" key="2">
    <source>
        <dbReference type="EMBL" id="JAH16599.1"/>
    </source>
</evidence>
<reference evidence="2" key="1">
    <citation type="submission" date="2014-11" db="EMBL/GenBank/DDBJ databases">
        <authorList>
            <person name="Amaro Gonzalez C."/>
        </authorList>
    </citation>
    <scope>NUCLEOTIDE SEQUENCE</scope>
</reference>
<keyword evidence="1" id="KW-1133">Transmembrane helix</keyword>
<name>A0A0E9QII4_ANGAN</name>